<keyword evidence="13" id="KW-1185">Reference proteome</keyword>
<dbReference type="SUPFAM" id="SSF46626">
    <property type="entry name" value="Cytochrome c"/>
    <property type="match status" value="3"/>
</dbReference>
<protein>
    <submittedName>
        <fullName evidence="12">Cytochrome c</fullName>
    </submittedName>
</protein>
<evidence type="ECO:0000256" key="3">
    <source>
        <dbReference type="ARBA" id="ARBA00022617"/>
    </source>
</evidence>
<feature type="domain" description="Cytochrome c" evidence="11">
    <location>
        <begin position="182"/>
        <end position="290"/>
    </location>
</feature>
<evidence type="ECO:0000259" key="11">
    <source>
        <dbReference type="PROSITE" id="PS51007"/>
    </source>
</evidence>
<dbReference type="InterPro" id="IPR014353">
    <property type="entry name" value="Membr-bd_ADH_cyt_c"/>
</dbReference>
<keyword evidence="8" id="KW-0472">Membrane</keyword>
<evidence type="ECO:0000313" key="13">
    <source>
        <dbReference type="Proteomes" id="UP001501337"/>
    </source>
</evidence>
<dbReference type="RefSeq" id="WP_344806867.1">
    <property type="nucleotide sequence ID" value="NZ_BAABBO010000011.1"/>
</dbReference>
<dbReference type="InterPro" id="IPR009056">
    <property type="entry name" value="Cyt_c-like_dom"/>
</dbReference>
<gene>
    <name evidence="12" type="ORF">GCM10022278_25120</name>
</gene>
<feature type="domain" description="Cytochrome c" evidence="11">
    <location>
        <begin position="317"/>
        <end position="404"/>
    </location>
</feature>
<dbReference type="PIRSF" id="PIRSF000018">
    <property type="entry name" value="Mb_ADH_cyt_c"/>
    <property type="match status" value="1"/>
</dbReference>
<dbReference type="InterPro" id="IPR036909">
    <property type="entry name" value="Cyt_c-like_dom_sf"/>
</dbReference>
<dbReference type="EMBL" id="BAABBO010000011">
    <property type="protein sequence ID" value="GAA3966192.1"/>
    <property type="molecule type" value="Genomic_DNA"/>
</dbReference>
<evidence type="ECO:0000256" key="2">
    <source>
        <dbReference type="ARBA" id="ARBA00022475"/>
    </source>
</evidence>
<accession>A0ABP7PIH0</accession>
<keyword evidence="2" id="KW-1003">Cell membrane</keyword>
<dbReference type="Proteomes" id="UP001501337">
    <property type="component" value="Unassembled WGS sequence"/>
</dbReference>
<feature type="chain" id="PRO_5045038487" evidence="10">
    <location>
        <begin position="29"/>
        <end position="423"/>
    </location>
</feature>
<proteinExistence type="predicted"/>
<evidence type="ECO:0000256" key="8">
    <source>
        <dbReference type="ARBA" id="ARBA00023136"/>
    </source>
</evidence>
<reference evidence="13" key="1">
    <citation type="journal article" date="2019" name="Int. J. Syst. Evol. Microbiol.">
        <title>The Global Catalogue of Microorganisms (GCM) 10K type strain sequencing project: providing services to taxonomists for standard genome sequencing and annotation.</title>
        <authorList>
            <consortium name="The Broad Institute Genomics Platform"/>
            <consortium name="The Broad Institute Genome Sequencing Center for Infectious Disease"/>
            <person name="Wu L."/>
            <person name="Ma J."/>
        </authorList>
    </citation>
    <scope>NUCLEOTIDE SEQUENCE [LARGE SCALE GENOMIC DNA]</scope>
    <source>
        <strain evidence="13">JCM 17555</strain>
    </source>
</reference>
<dbReference type="PANTHER" id="PTHR35008:SF8">
    <property type="entry name" value="ALCOHOL DEHYDROGENASE CYTOCHROME C SUBUNIT"/>
    <property type="match status" value="1"/>
</dbReference>
<dbReference type="Gene3D" id="1.10.760.10">
    <property type="entry name" value="Cytochrome c-like domain"/>
    <property type="match status" value="3"/>
</dbReference>
<dbReference type="PROSITE" id="PS51007">
    <property type="entry name" value="CYTC"/>
    <property type="match status" value="3"/>
</dbReference>
<feature type="signal peptide" evidence="10">
    <location>
        <begin position="1"/>
        <end position="28"/>
    </location>
</feature>
<evidence type="ECO:0000256" key="9">
    <source>
        <dbReference type="PROSITE-ProRule" id="PRU00433"/>
    </source>
</evidence>
<dbReference type="PANTHER" id="PTHR35008">
    <property type="entry name" value="BLL4482 PROTEIN-RELATED"/>
    <property type="match status" value="1"/>
</dbReference>
<keyword evidence="4 9" id="KW-0479">Metal-binding</keyword>
<keyword evidence="7 9" id="KW-0408">Iron</keyword>
<name>A0ABP7PIH0_9GAMM</name>
<evidence type="ECO:0000256" key="4">
    <source>
        <dbReference type="ARBA" id="ARBA00022723"/>
    </source>
</evidence>
<sequence length="423" mass="46310">MDNSGQFRQRILVTLCLLSAGLSIPAGAARPAGQTDSALDRGRYLTQAANCKGCHTTILGQPYAGSVAFDTPFGTLYSTNITADEVEGIGAWTEDEFVRAMHEGIGRNGQHLYPAFPYTAYTQLSREDVIAIRDYLMAQPVVAHEVPSNDMKFPFSNRSLLWFWKLMNFDEGRFAADEDQSEQWNRGAYLTEALGHCGQCHTPRTLTQGLDDDEKFAGAVLQGWRAYNITPHETGIGNWSGEELRFYLSTGHIPDKIASGGPMADVVTNSLRHLSPEDIDAMATYLETIPPQAGIVPALSDVSFNLDEPAEDSALAATMASGEQLFETACVSCHYPDGGGPGGAYPLFPHHSAVRAEDGLNLINVMLQGLERHGSDGYKFMPAYHALMNDEQIAAVVTYVGRRFGGYEADFSAEDIRKQRQEH</sequence>
<organism evidence="12 13">
    <name type="scientific">Allohahella marinimesophila</name>
    <dbReference type="NCBI Taxonomy" id="1054972"/>
    <lineage>
        <taxon>Bacteria</taxon>
        <taxon>Pseudomonadati</taxon>
        <taxon>Pseudomonadota</taxon>
        <taxon>Gammaproteobacteria</taxon>
        <taxon>Oceanospirillales</taxon>
        <taxon>Hahellaceae</taxon>
        <taxon>Allohahella</taxon>
    </lineage>
</organism>
<feature type="domain" description="Cytochrome c" evidence="11">
    <location>
        <begin position="37"/>
        <end position="140"/>
    </location>
</feature>
<comment type="caution">
    <text evidence="12">The sequence shown here is derived from an EMBL/GenBank/DDBJ whole genome shotgun (WGS) entry which is preliminary data.</text>
</comment>
<evidence type="ECO:0000256" key="6">
    <source>
        <dbReference type="ARBA" id="ARBA00022737"/>
    </source>
</evidence>
<evidence type="ECO:0000313" key="12">
    <source>
        <dbReference type="EMBL" id="GAA3966192.1"/>
    </source>
</evidence>
<evidence type="ECO:0000256" key="1">
    <source>
        <dbReference type="ARBA" id="ARBA00004236"/>
    </source>
</evidence>
<keyword evidence="5 10" id="KW-0732">Signal</keyword>
<dbReference type="InterPro" id="IPR051459">
    <property type="entry name" value="Cytochrome_c-type_DH"/>
</dbReference>
<keyword evidence="3 9" id="KW-0349">Heme</keyword>
<dbReference type="Pfam" id="PF13442">
    <property type="entry name" value="Cytochrome_CBB3"/>
    <property type="match status" value="1"/>
</dbReference>
<keyword evidence="6" id="KW-0677">Repeat</keyword>
<evidence type="ECO:0000256" key="5">
    <source>
        <dbReference type="ARBA" id="ARBA00022729"/>
    </source>
</evidence>
<dbReference type="Pfam" id="PF00034">
    <property type="entry name" value="Cytochrom_C"/>
    <property type="match status" value="1"/>
</dbReference>
<evidence type="ECO:0000256" key="10">
    <source>
        <dbReference type="SAM" id="SignalP"/>
    </source>
</evidence>
<comment type="subcellular location">
    <subcellularLocation>
        <location evidence="1">Cell membrane</location>
    </subcellularLocation>
</comment>
<evidence type="ECO:0000256" key="7">
    <source>
        <dbReference type="ARBA" id="ARBA00023004"/>
    </source>
</evidence>